<dbReference type="AlphaFoldDB" id="A0A6C2UT72"/>
<sequence length="1096" mass="116651">MKKKYLSLLLAAGFAWVAQGQVIFDSSVGSYTAGDLAGQENWAELLITSNGTPVVGVDQLGSNAFNVDNSNWITPGADAAFLVTTNGSYVYLDEASVLNDVFDELTYEMEFKVSLPGRTAGDPAVVMANDEFIYFGITSSTTNGLSKFDSNDALILMRTRQAEGNIDLNFQNTASGDDRILRCENDGTNLGWDPGGVFGTTDFETDKLKVTVVMRKTGDAGTYTATATLSNTVTGTFFNYANADTNRVVTTTISTDLYASSTPVLAIGRPAGAYNDDFGFVDIDIDSFKVSRASVAPAVAAPSTLMAAAYDDTVTLNWDAVPEAASYKLSSSTSMGGPYTEVTNINALGFADSGLAFNIPVYYVVQADFGVFGLSTNSMEATGTPLEISTGTIIDTSFTQGEGYSNGDLADQLSWKWATGSDSNALNIVNHTTTGEASTIGNNYNAATNLGNAVYLDKLMDNNVDDTLQGEMDFVISSQIAAGTNIALILNQAIFTLGLTSDENAAHNAYGSSMALLVVRPKSDGNVEVNFADTTNGDSLAALQREAVGWDPEDEDANGVTADDLITDSIHLSWSIRKTSVADTYQAQATLSTSSATNKTATYVLKTKAPLYAASGVKFTMGQYNEASKGGNDVVNTIVESMSLTHTNSLPIPVAVENVVTIGSDRTVTVSWDEAFESTGYEVFMSETLGGEEINISGATTNITSFVDTPRFNGVTNYYKVRSHFVTGNENSDAVAGVPTGGAIVSTLAHYDGWNQNYVSGDRSFPTEGEVEINGLTYLDFRTAEMMSSTVNADYSGPTLHGIIQENLTNQTWLHVRIENNDAFGTWQPADAIRINAGNGGTPYSALVFMELGEDVDLTADQLGVRLRVNQGSNVRVAIRSGTQWYVSEQTASSDSSAELDITDVGATNWAAVATDPATLLADPASFTVSGANFTQVNAAGLWNASDTKQRYAEIKVEKTVSGSIVSTEYWMNQYAGVSNLTDNTDGDALSNIKEYAYGGNPEDANDVGTLPEFTAANYMGTNGFTFVNVELRDPTPGVDYSLETTGNLAFPSWGPDASITVIGESNVDYYFKAVTNFIPADAAAEFIDLKVTEAP</sequence>
<dbReference type="Proteomes" id="UP000346198">
    <property type="component" value="Unassembled WGS sequence"/>
</dbReference>
<dbReference type="InterPro" id="IPR036116">
    <property type="entry name" value="FN3_sf"/>
</dbReference>
<accession>A0A6C2UT72</accession>
<feature type="signal peptide" evidence="1">
    <location>
        <begin position="1"/>
        <end position="20"/>
    </location>
</feature>
<dbReference type="SUPFAM" id="SSF49265">
    <property type="entry name" value="Fibronectin type III"/>
    <property type="match status" value="1"/>
</dbReference>
<organism evidence="2 3">
    <name type="scientific">Pontiella sulfatireligans</name>
    <dbReference type="NCBI Taxonomy" id="2750658"/>
    <lineage>
        <taxon>Bacteria</taxon>
        <taxon>Pseudomonadati</taxon>
        <taxon>Kiritimatiellota</taxon>
        <taxon>Kiritimatiellia</taxon>
        <taxon>Kiritimatiellales</taxon>
        <taxon>Pontiellaceae</taxon>
        <taxon>Pontiella</taxon>
    </lineage>
</organism>
<evidence type="ECO:0000313" key="2">
    <source>
        <dbReference type="EMBL" id="VGO22444.1"/>
    </source>
</evidence>
<keyword evidence="3" id="KW-1185">Reference proteome</keyword>
<feature type="chain" id="PRO_5025577875" description="Fibronectin type-III domain-containing protein" evidence="1">
    <location>
        <begin position="21"/>
        <end position="1096"/>
    </location>
</feature>
<name>A0A6C2UT72_9BACT</name>
<gene>
    <name evidence="2" type="ORF">SCARR_04527</name>
</gene>
<protein>
    <recommendedName>
        <fullName evidence="4">Fibronectin type-III domain-containing protein</fullName>
    </recommendedName>
</protein>
<evidence type="ECO:0008006" key="4">
    <source>
        <dbReference type="Google" id="ProtNLM"/>
    </source>
</evidence>
<dbReference type="InterPro" id="IPR013783">
    <property type="entry name" value="Ig-like_fold"/>
</dbReference>
<dbReference type="RefSeq" id="WP_136063825.1">
    <property type="nucleotide sequence ID" value="NZ_CAAHFH010000002.1"/>
</dbReference>
<evidence type="ECO:0000313" key="3">
    <source>
        <dbReference type="Proteomes" id="UP000346198"/>
    </source>
</evidence>
<dbReference type="EMBL" id="CAAHFH010000002">
    <property type="protein sequence ID" value="VGO22444.1"/>
    <property type="molecule type" value="Genomic_DNA"/>
</dbReference>
<reference evidence="2 3" key="1">
    <citation type="submission" date="2019-04" db="EMBL/GenBank/DDBJ databases">
        <authorList>
            <person name="Van Vliet M D."/>
        </authorList>
    </citation>
    <scope>NUCLEOTIDE SEQUENCE [LARGE SCALE GENOMIC DNA]</scope>
    <source>
        <strain evidence="2 3">F21</strain>
    </source>
</reference>
<proteinExistence type="predicted"/>
<evidence type="ECO:0000256" key="1">
    <source>
        <dbReference type="SAM" id="SignalP"/>
    </source>
</evidence>
<keyword evidence="1" id="KW-0732">Signal</keyword>
<dbReference type="Gene3D" id="2.60.40.10">
    <property type="entry name" value="Immunoglobulins"/>
    <property type="match status" value="2"/>
</dbReference>